<proteinExistence type="predicted"/>
<dbReference type="InterPro" id="IPR009078">
    <property type="entry name" value="Ferritin-like_SF"/>
</dbReference>
<dbReference type="PANTHER" id="PTHR30565">
    <property type="entry name" value="PROTEIN YCIF"/>
    <property type="match status" value="1"/>
</dbReference>
<dbReference type="RefSeq" id="WP_341408126.1">
    <property type="nucleotide sequence ID" value="NZ_JBBUKT010000018.1"/>
</dbReference>
<dbReference type="CDD" id="cd07909">
    <property type="entry name" value="YciF"/>
    <property type="match status" value="1"/>
</dbReference>
<dbReference type="EMBL" id="JBBUKT010000018">
    <property type="protein sequence ID" value="MEK7954357.1"/>
    <property type="molecule type" value="Genomic_DNA"/>
</dbReference>
<dbReference type="Pfam" id="PF05974">
    <property type="entry name" value="DUF892"/>
    <property type="match status" value="1"/>
</dbReference>
<dbReference type="PANTHER" id="PTHR30565:SF9">
    <property type="entry name" value="PROTEIN YCIF"/>
    <property type="match status" value="1"/>
</dbReference>
<keyword evidence="2" id="KW-1185">Reference proteome</keyword>
<dbReference type="Gene3D" id="1.20.1260.10">
    <property type="match status" value="1"/>
</dbReference>
<sequence>MPKLNTLEVLLAHEIKDLYSAENQLVKALPKMAKAATNPELQEAFTTHLEETKVHVQRLEQVAELLEITPKGKVCKAMKGLVEEGSETIEEDGDGNIKDLALIGAAQKVEHYEISGYGTVRALAEALGLADVVEILQTTLDEEGNTDQLLTGLAEQIVASAQEEVEE</sequence>
<evidence type="ECO:0000313" key="2">
    <source>
        <dbReference type="Proteomes" id="UP001371305"/>
    </source>
</evidence>
<protein>
    <submittedName>
        <fullName evidence="1">Ferritin-like domain-containing protein</fullName>
    </submittedName>
</protein>
<dbReference type="InterPro" id="IPR047114">
    <property type="entry name" value="YciF"/>
</dbReference>
<evidence type="ECO:0000313" key="1">
    <source>
        <dbReference type="EMBL" id="MEK7954357.1"/>
    </source>
</evidence>
<gene>
    <name evidence="1" type="ORF">WKV53_27820</name>
</gene>
<dbReference type="SUPFAM" id="SSF47240">
    <property type="entry name" value="Ferritin-like"/>
    <property type="match status" value="1"/>
</dbReference>
<dbReference type="InterPro" id="IPR012347">
    <property type="entry name" value="Ferritin-like"/>
</dbReference>
<name>A0ABU9B2U3_9BACT</name>
<reference evidence="1 2" key="1">
    <citation type="submission" date="2024-04" db="EMBL/GenBank/DDBJ databases">
        <title>Luteolibacter sp. isolated from soil.</title>
        <authorList>
            <person name="An J."/>
        </authorList>
    </citation>
    <scope>NUCLEOTIDE SEQUENCE [LARGE SCALE GENOMIC DNA]</scope>
    <source>
        <strain evidence="1 2">Y139</strain>
    </source>
</reference>
<accession>A0ABU9B2U3</accession>
<organism evidence="1 2">
    <name type="scientific">Luteolibacter soli</name>
    <dbReference type="NCBI Taxonomy" id="3135280"/>
    <lineage>
        <taxon>Bacteria</taxon>
        <taxon>Pseudomonadati</taxon>
        <taxon>Verrucomicrobiota</taxon>
        <taxon>Verrucomicrobiia</taxon>
        <taxon>Verrucomicrobiales</taxon>
        <taxon>Verrucomicrobiaceae</taxon>
        <taxon>Luteolibacter</taxon>
    </lineage>
</organism>
<dbReference type="InterPro" id="IPR010287">
    <property type="entry name" value="DUF892_YciF-like"/>
</dbReference>
<comment type="caution">
    <text evidence="1">The sequence shown here is derived from an EMBL/GenBank/DDBJ whole genome shotgun (WGS) entry which is preliminary data.</text>
</comment>
<dbReference type="Proteomes" id="UP001371305">
    <property type="component" value="Unassembled WGS sequence"/>
</dbReference>